<name>A0A915J2U4_ROMCU</name>
<dbReference type="Proteomes" id="UP000887565">
    <property type="component" value="Unplaced"/>
</dbReference>
<feature type="region of interest" description="Disordered" evidence="6">
    <location>
        <begin position="387"/>
        <end position="407"/>
    </location>
</feature>
<proteinExistence type="inferred from homology"/>
<dbReference type="Pfam" id="PF10160">
    <property type="entry name" value="Tmemb_40"/>
    <property type="match status" value="1"/>
</dbReference>
<evidence type="ECO:0000256" key="2">
    <source>
        <dbReference type="ARBA" id="ARBA00010125"/>
    </source>
</evidence>
<feature type="transmembrane region" description="Helical" evidence="7">
    <location>
        <begin position="202"/>
        <end position="227"/>
    </location>
</feature>
<feature type="transmembrane region" description="Helical" evidence="7">
    <location>
        <begin position="265"/>
        <end position="290"/>
    </location>
</feature>
<dbReference type="InterPro" id="IPR018781">
    <property type="entry name" value="TPRA1/CAND2/CAND8"/>
</dbReference>
<feature type="transmembrane region" description="Helical" evidence="7">
    <location>
        <begin position="125"/>
        <end position="148"/>
    </location>
</feature>
<evidence type="ECO:0000313" key="9">
    <source>
        <dbReference type="WBParaSite" id="nRc.2.0.1.t20786-RA"/>
    </source>
</evidence>
<sequence>MHVNFSNESFDQQTIIYTITPLPWDIYANDTNETVPFCKRILLEEIGGRSIRIWDLSIFLPNFLFLLFLIYKFNRIRAKLRSAHTPVFAAFYILVYIISVINTLRSIVSILLSAFDVNGTVPDKILWLCSVFSLFSAELSILSFGLFFGHLDSRTSIRRVLCITTSIGLIFIILQAVLEFVSTDVYTSSKTNRIVIFSHGGVNFWLSISIVVCVVYFIVCLLPYLPIRRHVSLPTKRRFYVYCAFLSGLNFIQAIGVGLISNGHLTGICIVCLTSYIYFAFYAPIVYAAFLRGHTSNPQPALLFSYKLQKDDELPSSTNIDGGGMSRLGAWPINASSPVIPYDEFLYQTPPTSSSTTTTNAVSLSPSPNFMFESTTLNSPVGGAERNSRFPVPKDHSPNATGINSTRRINATPLNPLYNYRRMENRRTDVIDDQRDLAMVDDMVVGQADAVVFGGILKLDDENDDNAKNKV</sequence>
<evidence type="ECO:0000313" key="8">
    <source>
        <dbReference type="Proteomes" id="UP000887565"/>
    </source>
</evidence>
<comment type="subcellular location">
    <subcellularLocation>
        <location evidence="1">Membrane</location>
        <topology evidence="1">Multi-pass membrane protein</topology>
    </subcellularLocation>
</comment>
<dbReference type="PANTHER" id="PTHR15876:SF8">
    <property type="entry name" value="TRANSMEMBRANE PROTEIN ADIPOCYTE-ASSOCIATED 1"/>
    <property type="match status" value="1"/>
</dbReference>
<protein>
    <submittedName>
        <fullName evidence="9">Transmembrane protein adipocyte-associated 1</fullName>
    </submittedName>
</protein>
<keyword evidence="4 7" id="KW-1133">Transmembrane helix</keyword>
<feature type="transmembrane region" description="Helical" evidence="7">
    <location>
        <begin position="160"/>
        <end position="182"/>
    </location>
</feature>
<organism evidence="8 9">
    <name type="scientific">Romanomermis culicivorax</name>
    <name type="common">Nematode worm</name>
    <dbReference type="NCBI Taxonomy" id="13658"/>
    <lineage>
        <taxon>Eukaryota</taxon>
        <taxon>Metazoa</taxon>
        <taxon>Ecdysozoa</taxon>
        <taxon>Nematoda</taxon>
        <taxon>Enoplea</taxon>
        <taxon>Dorylaimia</taxon>
        <taxon>Mermithida</taxon>
        <taxon>Mermithoidea</taxon>
        <taxon>Mermithidae</taxon>
        <taxon>Romanomermis</taxon>
    </lineage>
</organism>
<evidence type="ECO:0000256" key="3">
    <source>
        <dbReference type="ARBA" id="ARBA00022692"/>
    </source>
</evidence>
<feature type="transmembrane region" description="Helical" evidence="7">
    <location>
        <begin position="51"/>
        <end position="71"/>
    </location>
</feature>
<comment type="similarity">
    <text evidence="2">Belongs to the UPF0359 family.</text>
</comment>
<dbReference type="AlphaFoldDB" id="A0A915J2U4"/>
<feature type="transmembrane region" description="Helical" evidence="7">
    <location>
        <begin position="239"/>
        <end position="259"/>
    </location>
</feature>
<reference evidence="9" key="1">
    <citation type="submission" date="2022-11" db="UniProtKB">
        <authorList>
            <consortium name="WormBaseParasite"/>
        </authorList>
    </citation>
    <scope>IDENTIFICATION</scope>
</reference>
<keyword evidence="5 7" id="KW-0472">Membrane</keyword>
<keyword evidence="8" id="KW-1185">Reference proteome</keyword>
<dbReference type="GO" id="GO:0004930">
    <property type="term" value="F:G protein-coupled receptor activity"/>
    <property type="evidence" value="ECO:0007669"/>
    <property type="project" value="TreeGrafter"/>
</dbReference>
<evidence type="ECO:0000256" key="6">
    <source>
        <dbReference type="SAM" id="MobiDB-lite"/>
    </source>
</evidence>
<feature type="compositionally biased region" description="Basic and acidic residues" evidence="6">
    <location>
        <begin position="387"/>
        <end position="397"/>
    </location>
</feature>
<dbReference type="WBParaSite" id="nRc.2.0.1.t20786-RA">
    <property type="protein sequence ID" value="nRc.2.0.1.t20786-RA"/>
    <property type="gene ID" value="nRc.2.0.1.g20786"/>
</dbReference>
<evidence type="ECO:0000256" key="5">
    <source>
        <dbReference type="ARBA" id="ARBA00023136"/>
    </source>
</evidence>
<evidence type="ECO:0000256" key="4">
    <source>
        <dbReference type="ARBA" id="ARBA00022989"/>
    </source>
</evidence>
<feature type="compositionally biased region" description="Polar residues" evidence="6">
    <location>
        <begin position="398"/>
        <end position="407"/>
    </location>
</feature>
<dbReference type="PANTHER" id="PTHR15876">
    <property type="entry name" value="TRANSMEMBRANE PROTEIN ADIPOCYTE-ASSOCIATED 1"/>
    <property type="match status" value="1"/>
</dbReference>
<accession>A0A915J2U4</accession>
<dbReference type="GO" id="GO:0005886">
    <property type="term" value="C:plasma membrane"/>
    <property type="evidence" value="ECO:0007669"/>
    <property type="project" value="TreeGrafter"/>
</dbReference>
<keyword evidence="3 7" id="KW-0812">Transmembrane</keyword>
<evidence type="ECO:0000256" key="7">
    <source>
        <dbReference type="SAM" id="Phobius"/>
    </source>
</evidence>
<evidence type="ECO:0000256" key="1">
    <source>
        <dbReference type="ARBA" id="ARBA00004141"/>
    </source>
</evidence>
<feature type="transmembrane region" description="Helical" evidence="7">
    <location>
        <begin position="83"/>
        <end position="105"/>
    </location>
</feature>